<reference evidence="1 2" key="1">
    <citation type="submission" date="2021-01" db="EMBL/GenBank/DDBJ databases">
        <title>Whole genome shotgun sequence of Planobispora longispora NBRC 13918.</title>
        <authorList>
            <person name="Komaki H."/>
            <person name="Tamura T."/>
        </authorList>
    </citation>
    <scope>NUCLEOTIDE SEQUENCE [LARGE SCALE GENOMIC DNA]</scope>
    <source>
        <strain evidence="1 2">NBRC 13918</strain>
    </source>
</reference>
<gene>
    <name evidence="1" type="ORF">Plo01_47740</name>
</gene>
<accession>A0A8J3RNP9</accession>
<name>A0A8J3RNP9_9ACTN</name>
<comment type="caution">
    <text evidence="1">The sequence shown here is derived from an EMBL/GenBank/DDBJ whole genome shotgun (WGS) entry which is preliminary data.</text>
</comment>
<protein>
    <submittedName>
        <fullName evidence="1">Uncharacterized protein</fullName>
    </submittedName>
</protein>
<evidence type="ECO:0000313" key="2">
    <source>
        <dbReference type="Proteomes" id="UP000616724"/>
    </source>
</evidence>
<dbReference type="Proteomes" id="UP000616724">
    <property type="component" value="Unassembled WGS sequence"/>
</dbReference>
<sequence>MRSHAEDDLSAPAGWTEEAVYVHRIGVQPHSIAVGTARSDLVDTTLLLYSTAPIADLEEADHVVEADIELPTGDLAVYGPADDPGQERHVTVAAGRYRVRVSYLPSAPPASGHNDSELGDHFRYRIDIWPTGSPSVLAVLKQGYRLWAG</sequence>
<keyword evidence="2" id="KW-1185">Reference proteome</keyword>
<dbReference type="AlphaFoldDB" id="A0A8J3RNP9"/>
<dbReference type="EMBL" id="BOOH01000039">
    <property type="protein sequence ID" value="GIH78345.1"/>
    <property type="molecule type" value="Genomic_DNA"/>
</dbReference>
<organism evidence="1 2">
    <name type="scientific">Planobispora longispora</name>
    <dbReference type="NCBI Taxonomy" id="28887"/>
    <lineage>
        <taxon>Bacteria</taxon>
        <taxon>Bacillati</taxon>
        <taxon>Actinomycetota</taxon>
        <taxon>Actinomycetes</taxon>
        <taxon>Streptosporangiales</taxon>
        <taxon>Streptosporangiaceae</taxon>
        <taxon>Planobispora</taxon>
    </lineage>
</organism>
<evidence type="ECO:0000313" key="1">
    <source>
        <dbReference type="EMBL" id="GIH78345.1"/>
    </source>
</evidence>
<proteinExistence type="predicted"/>